<dbReference type="AlphaFoldDB" id="A0A754B4Y8"/>
<comment type="caution">
    <text evidence="2">The sequence shown here is derived from an EMBL/GenBank/DDBJ whole genome shotgun (WGS) entry which is preliminary data.</text>
</comment>
<dbReference type="EMBL" id="DAAWNC010000008">
    <property type="protein sequence ID" value="HAF8579417.1"/>
    <property type="molecule type" value="Genomic_DNA"/>
</dbReference>
<dbReference type="Pfam" id="PF05016">
    <property type="entry name" value="ParE_toxin"/>
    <property type="match status" value="1"/>
</dbReference>
<dbReference type="RefSeq" id="WP_079791515.1">
    <property type="nucleotide sequence ID" value="NZ_MXLQ01000006.1"/>
</dbReference>
<reference evidence="2" key="1">
    <citation type="journal article" date="2018" name="Genome Biol.">
        <title>SKESA: strategic k-mer extension for scrupulous assemblies.</title>
        <authorList>
            <person name="Souvorov A."/>
            <person name="Agarwala R."/>
            <person name="Lipman D.J."/>
        </authorList>
    </citation>
    <scope>NUCLEOTIDE SEQUENCE</scope>
    <source>
        <strain evidence="2">MA.MZ045</strain>
    </source>
</reference>
<keyword evidence="1" id="KW-1277">Toxin-antitoxin system</keyword>
<proteinExistence type="predicted"/>
<evidence type="ECO:0000256" key="1">
    <source>
        <dbReference type="ARBA" id="ARBA00022649"/>
    </source>
</evidence>
<protein>
    <submittedName>
        <fullName evidence="2">Type II toxin-antitoxin system RelE/ParE family toxin</fullName>
    </submittedName>
</protein>
<accession>A0A754B4Y8</accession>
<dbReference type="Gene3D" id="3.30.2310.20">
    <property type="entry name" value="RelE-like"/>
    <property type="match status" value="1"/>
</dbReference>
<dbReference type="InterPro" id="IPR007712">
    <property type="entry name" value="RelE/ParE_toxin"/>
</dbReference>
<name>A0A754B4Y8_SALER</name>
<organism evidence="2">
    <name type="scientific">Salmonella enterica</name>
    <name type="common">Salmonella choleraesuis</name>
    <dbReference type="NCBI Taxonomy" id="28901"/>
    <lineage>
        <taxon>Bacteria</taxon>
        <taxon>Pseudomonadati</taxon>
        <taxon>Pseudomonadota</taxon>
        <taxon>Gammaproteobacteria</taxon>
        <taxon>Enterobacterales</taxon>
        <taxon>Enterobacteriaceae</taxon>
        <taxon>Salmonella</taxon>
    </lineage>
</organism>
<sequence length="97" mass="11269">MDYTVIFSPEAEQQIVGLHRYIAERAGVPVADRFIDSLFDYLDDFSTFPERGNKRDDIRPGMRVTHFRHRTTIAFAVDEKQVFIVGIFHCGQAYENI</sequence>
<reference evidence="2" key="2">
    <citation type="submission" date="2020-02" db="EMBL/GenBank/DDBJ databases">
        <authorList>
            <consortium name="NCBI Pathogen Detection Project"/>
        </authorList>
    </citation>
    <scope>NUCLEOTIDE SEQUENCE</scope>
    <source>
        <strain evidence="2">MA.MZ045</strain>
    </source>
</reference>
<dbReference type="InterPro" id="IPR035093">
    <property type="entry name" value="RelE/ParE_toxin_dom_sf"/>
</dbReference>
<evidence type="ECO:0000313" key="2">
    <source>
        <dbReference type="EMBL" id="HAF8579417.1"/>
    </source>
</evidence>
<gene>
    <name evidence="2" type="ORF">G5T75_003357</name>
</gene>